<protein>
    <recommendedName>
        <fullName evidence="2">histidine kinase</fullName>
        <ecNumber evidence="2">2.7.13.3</ecNumber>
    </recommendedName>
</protein>
<dbReference type="Gene3D" id="3.30.565.10">
    <property type="entry name" value="Histidine kinase-like ATPase, C-terminal domain"/>
    <property type="match status" value="1"/>
</dbReference>
<feature type="transmembrane region" description="Helical" evidence="9">
    <location>
        <begin position="315"/>
        <end position="335"/>
    </location>
</feature>
<feature type="domain" description="Histidine kinase/HSP90-like ATPase" evidence="10">
    <location>
        <begin position="584"/>
        <end position="678"/>
    </location>
</feature>
<evidence type="ECO:0000256" key="7">
    <source>
        <dbReference type="ARBA" id="ARBA00022840"/>
    </source>
</evidence>
<keyword evidence="9" id="KW-0812">Transmembrane</keyword>
<keyword evidence="6 11" id="KW-0418">Kinase</keyword>
<keyword evidence="9" id="KW-0472">Membrane</keyword>
<proteinExistence type="predicted"/>
<dbReference type="InterPro" id="IPR011712">
    <property type="entry name" value="Sig_transdc_His_kin_sub3_dim/P"/>
</dbReference>
<dbReference type="SMART" id="SM00387">
    <property type="entry name" value="HATPase_c"/>
    <property type="match status" value="1"/>
</dbReference>
<dbReference type="Pfam" id="PF07730">
    <property type="entry name" value="HisKA_3"/>
    <property type="match status" value="1"/>
</dbReference>
<sequence>MNAGARFVQRAALPLTGITLAMVGIGTGLALAAGVPVIDLVSMVFVVACGITGGLVLRQRPTNTVGVLLLGSAACFAALEACGRAARWLEGPPAVALGWPQTWLWVPANALLAAVPVFFPGGRAGPRWRWPLAVFTALVVVTALLNALRPGPDNQLGAPGRPNPLGVPGLAPVADAFGTVFTLGTGLVVVAAGIGQVAGLRRADPERRRQVEILAYAVGLAALVIIARLVAGLTDDDPDAIFPLGSLPWELAGGVAGALLPVAVGIAVIRHQLFDIDRLIGRTVLLVVLSGCVAGTYLAVVALAGAWLAPVLGSAVELPAALLGAGLAAVLFAPLRSRLQRRVERLLYGERGDPYAVLSRLGRRLELVQDAGSLQTVAATVRDALQLSSVAIEVDGGQRVALGPEPAEPAIVPLVAAGERIGRLVLGPRPGERTLGRRDLRVLRELARPIAGAARAAREADRAVRLAADLQRSRERLVIAREEERRRLRRDLHDGLGPALAGLTMRAEAARELGPAQARDLLAEIVAEAQSALGDVRRLVDGLRPPALDTLGLTGAVEAHLRGRPGATPVAVDVPAPLPELPAAVEVAAYRIALEAVTNVDRHAAARSACLRLALEGGALVVEVTDDGRGGAAGRDERDAGVGLSSIRERAAELGGSCTVIDRVGGGTQVRAVLPLRRAEESEGGPCPDPARR</sequence>
<evidence type="ECO:0000313" key="12">
    <source>
        <dbReference type="Proteomes" id="UP001596302"/>
    </source>
</evidence>
<keyword evidence="3" id="KW-0597">Phosphoprotein</keyword>
<dbReference type="CDD" id="cd16917">
    <property type="entry name" value="HATPase_UhpB-NarQ-NarX-like"/>
    <property type="match status" value="1"/>
</dbReference>
<dbReference type="PANTHER" id="PTHR24421">
    <property type="entry name" value="NITRATE/NITRITE SENSOR PROTEIN NARX-RELATED"/>
    <property type="match status" value="1"/>
</dbReference>
<reference evidence="12" key="1">
    <citation type="journal article" date="2019" name="Int. J. Syst. Evol. Microbiol.">
        <title>The Global Catalogue of Microorganisms (GCM) 10K type strain sequencing project: providing services to taxonomists for standard genome sequencing and annotation.</title>
        <authorList>
            <consortium name="The Broad Institute Genomics Platform"/>
            <consortium name="The Broad Institute Genome Sequencing Center for Infectious Disease"/>
            <person name="Wu L."/>
            <person name="Ma J."/>
        </authorList>
    </citation>
    <scope>NUCLEOTIDE SEQUENCE [LARGE SCALE GENOMIC DNA]</scope>
    <source>
        <strain evidence="12">CCM 8391</strain>
    </source>
</reference>
<dbReference type="InterPro" id="IPR036890">
    <property type="entry name" value="HATPase_C_sf"/>
</dbReference>
<name>A0ABW1J5S7_9PSEU</name>
<dbReference type="SUPFAM" id="SSF55874">
    <property type="entry name" value="ATPase domain of HSP90 chaperone/DNA topoisomerase II/histidine kinase"/>
    <property type="match status" value="1"/>
</dbReference>
<organism evidence="11 12">
    <name type="scientific">Pseudonocardia hispaniensis</name>
    <dbReference type="NCBI Taxonomy" id="904933"/>
    <lineage>
        <taxon>Bacteria</taxon>
        <taxon>Bacillati</taxon>
        <taxon>Actinomycetota</taxon>
        <taxon>Actinomycetes</taxon>
        <taxon>Pseudonocardiales</taxon>
        <taxon>Pseudonocardiaceae</taxon>
        <taxon>Pseudonocardia</taxon>
    </lineage>
</organism>
<feature type="transmembrane region" description="Helical" evidence="9">
    <location>
        <begin position="40"/>
        <end position="57"/>
    </location>
</feature>
<feature type="transmembrane region" description="Helical" evidence="9">
    <location>
        <begin position="169"/>
        <end position="192"/>
    </location>
</feature>
<feature type="transmembrane region" description="Helical" evidence="9">
    <location>
        <begin position="12"/>
        <end position="34"/>
    </location>
</feature>
<keyword evidence="9" id="KW-1133">Transmembrane helix</keyword>
<keyword evidence="5" id="KW-0547">Nucleotide-binding</keyword>
<dbReference type="EC" id="2.7.13.3" evidence="2"/>
<feature type="transmembrane region" description="Helical" evidence="9">
    <location>
        <begin position="251"/>
        <end position="271"/>
    </location>
</feature>
<dbReference type="RefSeq" id="WP_379586739.1">
    <property type="nucleotide sequence ID" value="NZ_JBHSQW010000035.1"/>
</dbReference>
<comment type="catalytic activity">
    <reaction evidence="1">
        <text>ATP + protein L-histidine = ADP + protein N-phospho-L-histidine.</text>
        <dbReference type="EC" id="2.7.13.3"/>
    </reaction>
</comment>
<dbReference type="InterPro" id="IPR050482">
    <property type="entry name" value="Sensor_HK_TwoCompSys"/>
</dbReference>
<dbReference type="EMBL" id="JBHSQW010000035">
    <property type="protein sequence ID" value="MFC5996221.1"/>
    <property type="molecule type" value="Genomic_DNA"/>
</dbReference>
<keyword evidence="7" id="KW-0067">ATP-binding</keyword>
<keyword evidence="12" id="KW-1185">Reference proteome</keyword>
<feature type="transmembrane region" description="Helical" evidence="9">
    <location>
        <begin position="64"/>
        <end position="86"/>
    </location>
</feature>
<evidence type="ECO:0000256" key="4">
    <source>
        <dbReference type="ARBA" id="ARBA00022679"/>
    </source>
</evidence>
<keyword evidence="8" id="KW-0902">Two-component regulatory system</keyword>
<evidence type="ECO:0000313" key="11">
    <source>
        <dbReference type="EMBL" id="MFC5996221.1"/>
    </source>
</evidence>
<accession>A0ABW1J5S7</accession>
<evidence type="ECO:0000256" key="2">
    <source>
        <dbReference type="ARBA" id="ARBA00012438"/>
    </source>
</evidence>
<comment type="caution">
    <text evidence="11">The sequence shown here is derived from an EMBL/GenBank/DDBJ whole genome shotgun (WGS) entry which is preliminary data.</text>
</comment>
<dbReference type="Proteomes" id="UP001596302">
    <property type="component" value="Unassembled WGS sequence"/>
</dbReference>
<feature type="transmembrane region" description="Helical" evidence="9">
    <location>
        <begin position="131"/>
        <end position="149"/>
    </location>
</feature>
<dbReference type="GO" id="GO:0016301">
    <property type="term" value="F:kinase activity"/>
    <property type="evidence" value="ECO:0007669"/>
    <property type="project" value="UniProtKB-KW"/>
</dbReference>
<evidence type="ECO:0000256" key="8">
    <source>
        <dbReference type="ARBA" id="ARBA00023012"/>
    </source>
</evidence>
<evidence type="ECO:0000256" key="3">
    <source>
        <dbReference type="ARBA" id="ARBA00022553"/>
    </source>
</evidence>
<feature type="transmembrane region" description="Helical" evidence="9">
    <location>
        <begin position="283"/>
        <end position="309"/>
    </location>
</feature>
<evidence type="ECO:0000256" key="1">
    <source>
        <dbReference type="ARBA" id="ARBA00000085"/>
    </source>
</evidence>
<dbReference type="InterPro" id="IPR003594">
    <property type="entry name" value="HATPase_dom"/>
</dbReference>
<evidence type="ECO:0000256" key="9">
    <source>
        <dbReference type="SAM" id="Phobius"/>
    </source>
</evidence>
<evidence type="ECO:0000256" key="5">
    <source>
        <dbReference type="ARBA" id="ARBA00022741"/>
    </source>
</evidence>
<dbReference type="Gene3D" id="1.20.5.1930">
    <property type="match status" value="1"/>
</dbReference>
<evidence type="ECO:0000256" key="6">
    <source>
        <dbReference type="ARBA" id="ARBA00022777"/>
    </source>
</evidence>
<feature type="transmembrane region" description="Helical" evidence="9">
    <location>
        <begin position="213"/>
        <end position="231"/>
    </location>
</feature>
<gene>
    <name evidence="11" type="ORF">ACFQE5_18610</name>
</gene>
<feature type="transmembrane region" description="Helical" evidence="9">
    <location>
        <begin position="102"/>
        <end position="119"/>
    </location>
</feature>
<keyword evidence="4" id="KW-0808">Transferase</keyword>
<dbReference type="Pfam" id="PF02518">
    <property type="entry name" value="HATPase_c"/>
    <property type="match status" value="1"/>
</dbReference>
<evidence type="ECO:0000259" key="10">
    <source>
        <dbReference type="SMART" id="SM00387"/>
    </source>
</evidence>
<dbReference type="PANTHER" id="PTHR24421:SF10">
    <property type="entry name" value="NITRATE_NITRITE SENSOR PROTEIN NARQ"/>
    <property type="match status" value="1"/>
</dbReference>